<dbReference type="SUPFAM" id="SSF53448">
    <property type="entry name" value="Nucleotide-diphospho-sugar transferases"/>
    <property type="match status" value="1"/>
</dbReference>
<dbReference type="SUPFAM" id="SSF56327">
    <property type="entry name" value="LDH C-terminal domain-like"/>
    <property type="match status" value="1"/>
</dbReference>
<dbReference type="EC" id="2.7.7.9" evidence="3"/>
<dbReference type="Gene3D" id="2.160.10.10">
    <property type="entry name" value="Hexapeptide repeat proteins"/>
    <property type="match status" value="1"/>
</dbReference>
<evidence type="ECO:0000256" key="12">
    <source>
        <dbReference type="ARBA" id="ARBA00048549"/>
    </source>
</evidence>
<dbReference type="InterPro" id="IPR029044">
    <property type="entry name" value="Nucleotide-diphossugar_trans"/>
</dbReference>
<gene>
    <name evidence="15" type="ORF">F7725_023757</name>
</gene>
<feature type="domain" description="Lactate/malate dehydrogenase C-terminal" evidence="14">
    <location>
        <begin position="174"/>
        <end position="348"/>
    </location>
</feature>
<evidence type="ECO:0000256" key="7">
    <source>
        <dbReference type="ARBA" id="ARBA00022695"/>
    </source>
</evidence>
<dbReference type="Gene3D" id="3.90.110.10">
    <property type="entry name" value="Lactate dehydrogenase/glycoside hydrolase, family 4, C-terminal"/>
    <property type="match status" value="1"/>
</dbReference>
<dbReference type="HAMAP" id="MF_01517">
    <property type="entry name" value="Malate_dehydrog_2"/>
    <property type="match status" value="1"/>
</dbReference>
<dbReference type="EMBL" id="JAAKFY010000019">
    <property type="protein sequence ID" value="KAF3841806.1"/>
    <property type="molecule type" value="Genomic_DNA"/>
</dbReference>
<dbReference type="Pfam" id="PF00056">
    <property type="entry name" value="Ldh_1_N"/>
    <property type="match status" value="1"/>
</dbReference>
<dbReference type="InterPro" id="IPR015955">
    <property type="entry name" value="Lactate_DH/Glyco_Ohase_4_C"/>
</dbReference>
<dbReference type="SUPFAM" id="SSF51161">
    <property type="entry name" value="Trimeric LpxA-like enzymes"/>
    <property type="match status" value="1"/>
</dbReference>
<evidence type="ECO:0000256" key="5">
    <source>
        <dbReference type="ARBA" id="ARBA00019899"/>
    </source>
</evidence>
<keyword evidence="7" id="KW-0548">Nucleotidyltransferase</keyword>
<feature type="domain" description="Lactate/malate dehydrogenase N-terminal" evidence="13">
    <location>
        <begin position="24"/>
        <end position="170"/>
    </location>
</feature>
<evidence type="ECO:0000256" key="2">
    <source>
        <dbReference type="ARBA" id="ARBA00010401"/>
    </source>
</evidence>
<evidence type="ECO:0000256" key="8">
    <source>
        <dbReference type="ARBA" id="ARBA00023002"/>
    </source>
</evidence>
<proteinExistence type="inferred from homology"/>
<evidence type="ECO:0000256" key="1">
    <source>
        <dbReference type="ARBA" id="ARBA00009613"/>
    </source>
</evidence>
<dbReference type="NCBIfam" id="TIGR01759">
    <property type="entry name" value="MalateDH-SF1"/>
    <property type="match status" value="1"/>
</dbReference>
<dbReference type="CDD" id="cd01336">
    <property type="entry name" value="MDH_cytoplasmic_cytosolic"/>
    <property type="match status" value="1"/>
</dbReference>
<dbReference type="InterPro" id="IPR011274">
    <property type="entry name" value="Malate_DH_NAD-dep_euk"/>
</dbReference>
<evidence type="ECO:0000256" key="4">
    <source>
        <dbReference type="ARBA" id="ARBA00012995"/>
    </source>
</evidence>
<dbReference type="GO" id="GO:0006108">
    <property type="term" value="P:malate metabolic process"/>
    <property type="evidence" value="ECO:0007669"/>
    <property type="project" value="InterPro"/>
</dbReference>
<dbReference type="GO" id="GO:0003983">
    <property type="term" value="F:UTP:glucose-1-phosphate uridylyltransferase activity"/>
    <property type="evidence" value="ECO:0007669"/>
    <property type="project" value="UniProtKB-EC"/>
</dbReference>
<name>A0A7J5XXG0_DISMA</name>
<dbReference type="Pfam" id="PF02866">
    <property type="entry name" value="Ldh_1_C"/>
    <property type="match status" value="1"/>
</dbReference>
<evidence type="ECO:0000313" key="15">
    <source>
        <dbReference type="EMBL" id="KAF3841806.1"/>
    </source>
</evidence>
<comment type="catalytic activity">
    <reaction evidence="12">
        <text>(S)-2-hydroxyglutarate + NAD(+) = 2-oxoglutarate + NADH + H(+)</text>
        <dbReference type="Rhea" id="RHEA:57172"/>
        <dbReference type="ChEBI" id="CHEBI:15378"/>
        <dbReference type="ChEBI" id="CHEBI:16782"/>
        <dbReference type="ChEBI" id="CHEBI:16810"/>
        <dbReference type="ChEBI" id="CHEBI:57540"/>
        <dbReference type="ChEBI" id="CHEBI:57945"/>
    </reaction>
    <physiologicalReaction direction="right-to-left" evidence="12">
        <dbReference type="Rhea" id="RHEA:57174"/>
    </physiologicalReaction>
</comment>
<organism evidence="15 16">
    <name type="scientific">Dissostichus mawsoni</name>
    <name type="common">Antarctic cod</name>
    <dbReference type="NCBI Taxonomy" id="36200"/>
    <lineage>
        <taxon>Eukaryota</taxon>
        <taxon>Metazoa</taxon>
        <taxon>Chordata</taxon>
        <taxon>Craniata</taxon>
        <taxon>Vertebrata</taxon>
        <taxon>Euteleostomi</taxon>
        <taxon>Actinopterygii</taxon>
        <taxon>Neopterygii</taxon>
        <taxon>Teleostei</taxon>
        <taxon>Neoteleostei</taxon>
        <taxon>Acanthomorphata</taxon>
        <taxon>Eupercaria</taxon>
        <taxon>Perciformes</taxon>
        <taxon>Notothenioidei</taxon>
        <taxon>Nototheniidae</taxon>
        <taxon>Dissostichus</taxon>
    </lineage>
</organism>
<dbReference type="InterPro" id="IPR001252">
    <property type="entry name" value="Malate_DH_AS"/>
</dbReference>
<dbReference type="EC" id="1.1.1.37" evidence="4"/>
<keyword evidence="8" id="KW-0560">Oxidoreductase</keyword>
<evidence type="ECO:0000256" key="6">
    <source>
        <dbReference type="ARBA" id="ARBA00022679"/>
    </source>
</evidence>
<dbReference type="InterPro" id="IPR036291">
    <property type="entry name" value="NAD(P)-bd_dom_sf"/>
</dbReference>
<keyword evidence="16" id="KW-1185">Reference proteome</keyword>
<dbReference type="InterPro" id="IPR022383">
    <property type="entry name" value="Lactate/malate_DH_C"/>
</dbReference>
<dbReference type="InterPro" id="IPR001236">
    <property type="entry name" value="Lactate/malate_DH_N"/>
</dbReference>
<dbReference type="Gene3D" id="3.90.550.10">
    <property type="entry name" value="Spore Coat Polysaccharide Biosynthesis Protein SpsA, Chain A"/>
    <property type="match status" value="3"/>
</dbReference>
<comment type="caution">
    <text evidence="15">The sequence shown here is derived from an EMBL/GenBank/DDBJ whole genome shotgun (WGS) entry which is preliminary data.</text>
</comment>
<comment type="function">
    <text evidence="11">Catalyzes the reduction of aromatic alpha-keto acids in the presence of NADH. Plays essential roles in the malate-aspartate shuttle and the tricarboxylic acid cycle, important in mitochondrial NADH supply for oxidative phosphorylation. Catalyzes the reduction of 2-oxoglutarate to 2-hydroxyglutarate, leading to elevated reactive oxygen species (ROS).</text>
</comment>
<keyword evidence="6" id="KW-0808">Transferase</keyword>
<evidence type="ECO:0000259" key="13">
    <source>
        <dbReference type="Pfam" id="PF00056"/>
    </source>
</evidence>
<evidence type="ECO:0000313" key="16">
    <source>
        <dbReference type="Proteomes" id="UP000518266"/>
    </source>
</evidence>
<dbReference type="Proteomes" id="UP000518266">
    <property type="component" value="Unassembled WGS sequence"/>
</dbReference>
<evidence type="ECO:0000256" key="3">
    <source>
        <dbReference type="ARBA" id="ARBA00012415"/>
    </source>
</evidence>
<comment type="similarity">
    <text evidence="2">Belongs to the UDPGP type 1 family.</text>
</comment>
<evidence type="ECO:0000256" key="11">
    <source>
        <dbReference type="ARBA" id="ARBA00045153"/>
    </source>
</evidence>
<comment type="similarity">
    <text evidence="1">Belongs to the LDH/MDH superfamily. MDH type 2 family.</text>
</comment>
<dbReference type="InterPro" id="IPR011004">
    <property type="entry name" value="Trimer_LpxA-like_sf"/>
</dbReference>
<evidence type="ECO:0000259" key="14">
    <source>
        <dbReference type="Pfam" id="PF02866"/>
    </source>
</evidence>
<dbReference type="AlphaFoldDB" id="A0A7J5XXG0"/>
<dbReference type="PANTHER" id="PTHR23382">
    <property type="entry name" value="MALATE DEHYDROGENASE"/>
    <property type="match status" value="1"/>
</dbReference>
<dbReference type="FunFam" id="2.160.10.10:FF:000001">
    <property type="entry name" value="UTP--glucose-1-phosphate uridylyltransferase"/>
    <property type="match status" value="1"/>
</dbReference>
<dbReference type="OrthoDB" id="4069699at2759"/>
<dbReference type="PROSITE" id="PS00068">
    <property type="entry name" value="MDH"/>
    <property type="match status" value="1"/>
</dbReference>
<dbReference type="Gene3D" id="3.40.50.720">
    <property type="entry name" value="NAD(P)-binding Rossmann-like Domain"/>
    <property type="match status" value="1"/>
</dbReference>
<dbReference type="FunFam" id="3.90.110.10:FF:000002">
    <property type="entry name" value="Malate dehydrogenase"/>
    <property type="match status" value="1"/>
</dbReference>
<dbReference type="NCBIfam" id="TIGR01758">
    <property type="entry name" value="MDH_euk_cyt"/>
    <property type="match status" value="1"/>
</dbReference>
<reference evidence="15 16" key="1">
    <citation type="submission" date="2020-03" db="EMBL/GenBank/DDBJ databases">
        <title>Dissostichus mawsoni Genome sequencing and assembly.</title>
        <authorList>
            <person name="Park H."/>
        </authorList>
    </citation>
    <scope>NUCLEOTIDE SEQUENCE [LARGE SCALE GENOMIC DNA]</scope>
    <source>
        <strain evidence="15">DM0001</strain>
        <tissue evidence="15">Muscle</tissue>
    </source>
</reference>
<accession>A0A7J5XXG0</accession>
<sequence>MEWTKDGQQRRQTLYRERDSEPIRVLVTGAAGQIAYSLLFSIAKGDVFGKDQPVILLLLDITPMLPVLEGVVMELQDCALPLLREIVPTDKEEVAFKDLDAAILVGSMPRREGMERKDLLKANVAIFKSQGSALEKYAKKTVKVLVVGNPANTNCLIAAKSAPSIPKENFSCLTRLDHNRARSQVAMRCGITATNVKNVIIWGNHSSTQYPDVHHCLVNMSGSELACFEAIKDDAWLKGDFIATVQQRGAAVIKARKLSSAMSAAKAICDHMRDIWSGTPEGEFISMGVYSSGNSYGVPEDLIYSFPVQIKGKSWKIVEGLTINEFSRSKMEATAAELIEERDTAVSFLGDQAIDFSSASIIQSHSLNKGAANGGMAQFQEMMRQQLESSMNAELEKLLDSTEGSDREVSRKDFEGFRNLFQRFLQVKGPSIEWIKIQRPPEESHLNKTYNTNVPLVLMNSFNTDEDTKKILQKYTHHRTLDGGQNVVQLETAVGAAIKCFDNALGINVPRSRFLPVKTTSDLLLVMSNLYSLDAGSLTMSPRREFPTTPHVKLGSSFTKVQEYVNRFESIPDMLELDHLTVSGDVTLGKNVSLKFVSSSVLLRGLSVLFNHYFIFLEL</sequence>
<keyword evidence="9" id="KW-0520">NAD</keyword>
<dbReference type="NCBIfam" id="NF003916">
    <property type="entry name" value="PRK05442.1"/>
    <property type="match status" value="1"/>
</dbReference>
<dbReference type="GO" id="GO:0030060">
    <property type="term" value="F:L-malate dehydrogenase (NAD+) activity"/>
    <property type="evidence" value="ECO:0007669"/>
    <property type="project" value="UniProtKB-EC"/>
</dbReference>
<protein>
    <recommendedName>
        <fullName evidence="5">Malate dehydrogenase, cytoplasmic</fullName>
        <ecNumber evidence="4">1.1.1.37</ecNumber>
        <ecNumber evidence="3">2.7.7.9</ecNumber>
    </recommendedName>
    <alternativeName>
        <fullName evidence="10">Cytosolic malate dehydrogenase</fullName>
    </alternativeName>
</protein>
<dbReference type="FunFam" id="3.40.50.720:FF:000010">
    <property type="entry name" value="Malate dehydrogenase"/>
    <property type="match status" value="1"/>
</dbReference>
<dbReference type="InterPro" id="IPR010945">
    <property type="entry name" value="Malate_DH_type2"/>
</dbReference>
<dbReference type="Pfam" id="PF01704">
    <property type="entry name" value="UDPGP"/>
    <property type="match status" value="1"/>
</dbReference>
<dbReference type="InterPro" id="IPR002618">
    <property type="entry name" value="UDPGP_fam"/>
</dbReference>
<dbReference type="SUPFAM" id="SSF51735">
    <property type="entry name" value="NAD(P)-binding Rossmann-fold domains"/>
    <property type="match status" value="1"/>
</dbReference>
<evidence type="ECO:0000256" key="9">
    <source>
        <dbReference type="ARBA" id="ARBA00023027"/>
    </source>
</evidence>
<evidence type="ECO:0000256" key="10">
    <source>
        <dbReference type="ARBA" id="ARBA00030284"/>
    </source>
</evidence>